<feature type="domain" description="Bbp19-like phage" evidence="1">
    <location>
        <begin position="36"/>
        <end position="96"/>
    </location>
</feature>
<dbReference type="EMBL" id="BK015627">
    <property type="protein sequence ID" value="DAE16570.1"/>
    <property type="molecule type" value="Genomic_DNA"/>
</dbReference>
<name>A0A8S5QC93_9CAUD</name>
<dbReference type="Pfam" id="PF25181">
    <property type="entry name" value="Phage_Bbp19"/>
    <property type="match status" value="1"/>
</dbReference>
<evidence type="ECO:0000313" key="2">
    <source>
        <dbReference type="EMBL" id="DAE16570.1"/>
    </source>
</evidence>
<protein>
    <recommendedName>
        <fullName evidence="1">Bbp19-like phage domain-containing protein</fullName>
    </recommendedName>
</protein>
<organism evidence="2">
    <name type="scientific">Podoviridae sp. ctiwu7</name>
    <dbReference type="NCBI Taxonomy" id="2825269"/>
    <lineage>
        <taxon>Viruses</taxon>
        <taxon>Duplodnaviria</taxon>
        <taxon>Heunggongvirae</taxon>
        <taxon>Uroviricota</taxon>
        <taxon>Caudoviricetes</taxon>
    </lineage>
</organism>
<reference evidence="2" key="1">
    <citation type="journal article" date="2021" name="Proc. Natl. Acad. Sci. U.S.A.">
        <title>A Catalog of Tens of Thousands of Viruses from Human Metagenomes Reveals Hidden Associations with Chronic Diseases.</title>
        <authorList>
            <person name="Tisza M.J."/>
            <person name="Buck C.B."/>
        </authorList>
    </citation>
    <scope>NUCLEOTIDE SEQUENCE</scope>
    <source>
        <strain evidence="2">Ctiwu7</strain>
    </source>
</reference>
<evidence type="ECO:0000259" key="1">
    <source>
        <dbReference type="Pfam" id="PF25181"/>
    </source>
</evidence>
<accession>A0A8S5QC93</accession>
<sequence>MTTDIMTPERDPFRREEVEAREEERIRLQKIANALKAVLATRDGRIVLWQLLSDTGIYRNSFDRDIAVMAFNEGQRNVGLKLLDRIMSVDANAYRLMQDEANGSD</sequence>
<proteinExistence type="predicted"/>
<dbReference type="InterPro" id="IPR057447">
    <property type="entry name" value="Bbp19-like_phage"/>
</dbReference>